<dbReference type="PANTHER" id="PTHR33055">
    <property type="entry name" value="TRANSPOSASE FOR INSERTION SEQUENCE ELEMENT IS1111A"/>
    <property type="match status" value="1"/>
</dbReference>
<dbReference type="PANTHER" id="PTHR33055:SF3">
    <property type="entry name" value="PUTATIVE TRANSPOSASE FOR IS117-RELATED"/>
    <property type="match status" value="1"/>
</dbReference>
<gene>
    <name evidence="2" type="ORF">GALL_382640</name>
</gene>
<dbReference type="GO" id="GO:0006313">
    <property type="term" value="P:DNA transposition"/>
    <property type="evidence" value="ECO:0007669"/>
    <property type="project" value="InterPro"/>
</dbReference>
<dbReference type="GO" id="GO:0003677">
    <property type="term" value="F:DNA binding"/>
    <property type="evidence" value="ECO:0007669"/>
    <property type="project" value="InterPro"/>
</dbReference>
<accession>A0A1J5Q9C9</accession>
<dbReference type="Pfam" id="PF02371">
    <property type="entry name" value="Transposase_20"/>
    <property type="match status" value="1"/>
</dbReference>
<evidence type="ECO:0000259" key="1">
    <source>
        <dbReference type="Pfam" id="PF02371"/>
    </source>
</evidence>
<sequence length="164" mass="17395">MLADMAAELGTINEKVAALDNEIKSIAGADDDMRRLMEIPGVGPTIATALVAAVGNGKAFGKGRDLAAWLGLVPRQVTTGGKAKLIGISKHGNTYLRKLLIHGARTVLHLVKDRSNPLARWVDGLKARMHVNVAAVAMANKLARIAWAVLTTGERYRPAAIANT</sequence>
<dbReference type="GO" id="GO:0004803">
    <property type="term" value="F:transposase activity"/>
    <property type="evidence" value="ECO:0007669"/>
    <property type="project" value="InterPro"/>
</dbReference>
<comment type="caution">
    <text evidence="2">The sequence shown here is derived from an EMBL/GenBank/DDBJ whole genome shotgun (WGS) entry which is preliminary data.</text>
</comment>
<reference evidence="2" key="1">
    <citation type="submission" date="2016-10" db="EMBL/GenBank/DDBJ databases">
        <title>Sequence of Gallionella enrichment culture.</title>
        <authorList>
            <person name="Poehlein A."/>
            <person name="Muehling M."/>
            <person name="Daniel R."/>
        </authorList>
    </citation>
    <scope>NUCLEOTIDE SEQUENCE</scope>
</reference>
<dbReference type="InterPro" id="IPR003346">
    <property type="entry name" value="Transposase_20"/>
</dbReference>
<dbReference type="EMBL" id="MLJW01001126">
    <property type="protein sequence ID" value="OIQ79992.1"/>
    <property type="molecule type" value="Genomic_DNA"/>
</dbReference>
<dbReference type="AlphaFoldDB" id="A0A1J5Q9C9"/>
<feature type="domain" description="Transposase IS116/IS110/IS902 C-terminal" evidence="1">
    <location>
        <begin position="34"/>
        <end position="109"/>
    </location>
</feature>
<evidence type="ECO:0000313" key="2">
    <source>
        <dbReference type="EMBL" id="OIQ79992.1"/>
    </source>
</evidence>
<proteinExistence type="predicted"/>
<dbReference type="NCBIfam" id="NF033542">
    <property type="entry name" value="transpos_IS110"/>
    <property type="match status" value="1"/>
</dbReference>
<dbReference type="InterPro" id="IPR047650">
    <property type="entry name" value="Transpos_IS110"/>
</dbReference>
<organism evidence="2">
    <name type="scientific">mine drainage metagenome</name>
    <dbReference type="NCBI Taxonomy" id="410659"/>
    <lineage>
        <taxon>unclassified sequences</taxon>
        <taxon>metagenomes</taxon>
        <taxon>ecological metagenomes</taxon>
    </lineage>
</organism>
<protein>
    <submittedName>
        <fullName evidence="2">Transposase IS116/IS110/IS902 family protein</fullName>
    </submittedName>
</protein>
<name>A0A1J5Q9C9_9ZZZZ</name>